<evidence type="ECO:0000256" key="1">
    <source>
        <dbReference type="SAM" id="MobiDB-lite"/>
    </source>
</evidence>
<evidence type="ECO:0000313" key="5">
    <source>
        <dbReference type="Proteomes" id="UP000705508"/>
    </source>
</evidence>
<dbReference type="NCBIfam" id="TIGR01451">
    <property type="entry name" value="B_ant_repeat"/>
    <property type="match status" value="1"/>
</dbReference>
<evidence type="ECO:0000259" key="3">
    <source>
        <dbReference type="Pfam" id="PF01345"/>
    </source>
</evidence>
<dbReference type="Proteomes" id="UP000705508">
    <property type="component" value="Unassembled WGS sequence"/>
</dbReference>
<dbReference type="EMBL" id="JACJKS010000005">
    <property type="protein sequence ID" value="MBM6948046.1"/>
    <property type="molecule type" value="Genomic_DNA"/>
</dbReference>
<dbReference type="PANTHER" id="PTHR34819:SF3">
    <property type="entry name" value="CELL SURFACE PROTEIN"/>
    <property type="match status" value="1"/>
</dbReference>
<keyword evidence="2" id="KW-0812">Transmembrane</keyword>
<keyword evidence="2" id="KW-1133">Transmembrane helix</keyword>
<keyword evidence="2" id="KW-0472">Membrane</keyword>
<dbReference type="Pfam" id="PF01345">
    <property type="entry name" value="DUF11"/>
    <property type="match status" value="1"/>
</dbReference>
<dbReference type="PANTHER" id="PTHR34819">
    <property type="entry name" value="LARGE CYSTEINE-RICH PERIPLASMIC PROTEIN OMCB"/>
    <property type="match status" value="1"/>
</dbReference>
<comment type="caution">
    <text evidence="4">The sequence shown here is derived from an EMBL/GenBank/DDBJ whole genome shotgun (WGS) entry which is preliminary data.</text>
</comment>
<dbReference type="RefSeq" id="WP_204906071.1">
    <property type="nucleotide sequence ID" value="NZ_JACJKS010000005.1"/>
</dbReference>
<proteinExistence type="predicted"/>
<reference evidence="4" key="1">
    <citation type="submission" date="2020-08" db="EMBL/GenBank/DDBJ databases">
        <authorList>
            <person name="Cejkova D."/>
            <person name="Kubasova T."/>
            <person name="Jahodarova E."/>
            <person name="Rychlik I."/>
        </authorList>
    </citation>
    <scope>NUCLEOTIDE SEQUENCE</scope>
    <source>
        <strain evidence="4">An582</strain>
    </source>
</reference>
<name>A0A938XAS9_9CLOT</name>
<feature type="transmembrane region" description="Helical" evidence="2">
    <location>
        <begin position="21"/>
        <end position="39"/>
    </location>
</feature>
<feature type="compositionally biased region" description="Acidic residues" evidence="1">
    <location>
        <begin position="378"/>
        <end position="390"/>
    </location>
</feature>
<dbReference type="InterPro" id="IPR051172">
    <property type="entry name" value="Chlamydia_OmcB"/>
</dbReference>
<dbReference type="InterPro" id="IPR026466">
    <property type="entry name" value="Fim_isopep_form_D2_dom"/>
</dbReference>
<evidence type="ECO:0000313" key="4">
    <source>
        <dbReference type="EMBL" id="MBM6948046.1"/>
    </source>
</evidence>
<gene>
    <name evidence="4" type="ORF">H6A20_05125</name>
</gene>
<organism evidence="4 5">
    <name type="scientific">Mordavella massiliensis</name>
    <dbReference type="NCBI Taxonomy" id="1871024"/>
    <lineage>
        <taxon>Bacteria</taxon>
        <taxon>Bacillati</taxon>
        <taxon>Bacillota</taxon>
        <taxon>Clostridia</taxon>
        <taxon>Eubacteriales</taxon>
        <taxon>Clostridiaceae</taxon>
        <taxon>Mordavella</taxon>
    </lineage>
</organism>
<feature type="region of interest" description="Disordered" evidence="1">
    <location>
        <begin position="366"/>
        <end position="397"/>
    </location>
</feature>
<feature type="domain" description="DUF11" evidence="3">
    <location>
        <begin position="923"/>
        <end position="1051"/>
    </location>
</feature>
<reference evidence="4" key="2">
    <citation type="journal article" date="2021" name="Sci. Rep.">
        <title>The distribution of antibiotic resistance genes in chicken gut microbiota commensals.</title>
        <authorList>
            <person name="Juricova H."/>
            <person name="Matiasovicova J."/>
            <person name="Kubasova T."/>
            <person name="Cejkova D."/>
            <person name="Rychlik I."/>
        </authorList>
    </citation>
    <scope>NUCLEOTIDE SEQUENCE</scope>
    <source>
        <strain evidence="4">An582</strain>
    </source>
</reference>
<dbReference type="InterPro" id="IPR047589">
    <property type="entry name" value="DUF11_rpt"/>
</dbReference>
<feature type="transmembrane region" description="Helical" evidence="2">
    <location>
        <begin position="2049"/>
        <end position="2070"/>
    </location>
</feature>
<accession>A0A938XAS9</accession>
<feature type="compositionally biased region" description="Basic and acidic residues" evidence="1">
    <location>
        <begin position="368"/>
        <end position="377"/>
    </location>
</feature>
<dbReference type="NCBIfam" id="TIGR04226">
    <property type="entry name" value="RrgB_K2N_iso_D2"/>
    <property type="match status" value="1"/>
</dbReference>
<sequence length="2079" mass="229229">MREDVKSIIRRADKRRKRRRKIYAGLALLAVLVAGFVSWKLILPGIALGGDAYCGREEHTHSGACYEEVLICGQEESAGHTHTEACYTEERHLTCAQEESAGHTHTEACYDEAGNLICAQEESAGHTHTEACYTTEQRLTCGQEERAGHTHTDACYQKQMTCGMEEHTHTLACHSNPNAVESQEEWTAAFKDYQLTGEWGKDAAYIAKTQVGYTESESNYTVNEDETTNGYTRYGAWNNDPYGDWDLDFAAFVLSYAGVPDEQFPINANGLNEWTTQIQNAGYYVAPDGAAPESGDLVVLEKDGQDRAQQMGIVSEVRTDKDGNVTEVKVIEGNCDDAVKENTYNADDKHIVAYGLVSKAYEAYSQTGEKESAKDNTEAPEEDGAGESDGEQTQPAGKQAVNLWESKDAGNTGGDVSQRITVDITPKPGSATEAKTGQELGVSVIATYSGANWAGKAEIWIRLGEMPEGMSLAGFVDNKHTVAIDGNHSTVLELREEKGISYIVFDIPEQGDTVTFNLDFITENGIMPEKTTLAVEIDTEKTRIAEDAWKDGLDHASEPVELTWTADFDWNDVIKEVNGEESNTIKYYEDVNQLSGTLIYTISAIGNNHDTYGAIWTDHIELTDTIRLTGSKMWFPKDAEIILNQRKIVVKTADGDEENIAYFVNDYTGNQKFEVKDMQWVVENGKRVGITYTIEIDNQNWNSSDRDREQSNLDLDLRVNAKYLELSEDFGNTFSNENDRITNEVTFKAVPCVKGVNPEESKDSVFTTLEKTEEEGRLTKTVAGKDGEKPEQVEEGDTLTYTISFENTGHTAIALRDENGQAYKVTDTLPVYLTLTKEQEENLPVGAEAKLDKETGRWTITWDPTKTEDKETLETGETFTFDFEVMVKSGSGEQLNNNSAITNMASYKGFTGRTTVYFGEGKIKVEKTSDKNRVANGGNVTYTITISNTGGADIKDPQTFTDTLPKGLTFVSSQIGEQSVTASGTYTITSGSGQPYGLNFNRNDQELTWTLNSLNKGDSVSFSYTCTVNTDEMEGTTGLTNTIEHDGDGGDDQVTIGVDYPLELEKIVQQDSSKVYESGSEFDYTITLKNDPEHPSQQESFDLVDTLPEGMIPIDCTLQRIENDSTQNVSWEDFAKDTYQMGNAENVSYSTQINGDQVSVSKTGNQIVLTWHIDGKIEKSVSKNYRVKLILSEEQQDGEVYDFRNVVTMDDLEASVTVYGGEGCTLEINKNIYFADPDYQNGADTGFIGDIDGKGLDSQNAIDTAKALSFEITGIDEEGQPITFGNGEKTLIVKYADTGCANQENYFFPIGTTLEPGTYTIKEVFPDMTDTGYELYSAEYVLKGDVVLREYPSDGVTVTIENGQAKSVILNNTYGPEGEASIDIQKSVFGIAEKNGDTITPLSSKDEISAEPGTGEYLISYNISVINTGKQDVIIEEIIDTLPEGMEYVGMASKASAMFDGEEDTLSLFSDSLNLLNTTIQRGGGTIDKIGNATGKLTFKTTGYSYEESVKNKYMILAHEGDKDSILSFLMICSIDADKLEENVALTNTVSVAARGRNGERVYYRDAEDISSRNTPYDAIQNIGSSEDMGTEEKGGYEYRVVSSSVSVMPTKQLVPGIKKEAVAYRKVGSHEDFKEIGDDGIIDTSNAVIKWKITIYNDGTLDMKDYTIEDTMTSPFTLLTKSNKEEINNPYLLEVFEFVGGQGNQDGYYKSKTGYPMALSESWIEEISSDKNQNTYQISIPDSNDNYTIEPGEYAELTLYTYCAETNYKTYMNTATILPNLKDAAGNPIELNALKVKDGRGEVVYDEDGTPVGVKASDNVYAMGAYGSRAWKEVEEKGNPDNHGEGSTAGGSANYIQVSAADDVIYRNNIQNISQTSFKDMVIIDRLPDVNDIGVVNTMDQRGSQFKVSWAEGLELYKTDSDGNRTRLNAGEYTIEFSAHPINQAFSESDFEGANADNWHNTWQDGDTSFRIVMDSNFKLNQQETLIIQYGGKIADDAGSLEIAWNSFGYRYTGTDAGAPTLTAEPPKVGVMMEETYELPGTGGFGPAGYLAGGAILTAASCLTGGYRMRRRRERRRR</sequence>
<dbReference type="InterPro" id="IPR001434">
    <property type="entry name" value="OmcB-like_DUF11"/>
</dbReference>
<protein>
    <submittedName>
        <fullName evidence="4">DUF11 domain-containing protein</fullName>
    </submittedName>
</protein>
<evidence type="ECO:0000256" key="2">
    <source>
        <dbReference type="SAM" id="Phobius"/>
    </source>
</evidence>
<dbReference type="Gene3D" id="2.60.40.740">
    <property type="match status" value="2"/>
</dbReference>